<comment type="caution">
    <text evidence="2">The sequence shown here is derived from an EMBL/GenBank/DDBJ whole genome shotgun (WGS) entry which is preliminary data.</text>
</comment>
<sequence>MGCVRVLSRAQPPRGAAGPPGTSAAFAPAPKVRPLAVSSLPRARLSGPGTYLRGPGARLGDSHPKGDEARLTEQGAARFLPVRPSASLATHSSAPLSAGCKVAVLVASF</sequence>
<dbReference type="Proteomes" id="UP001066276">
    <property type="component" value="Chromosome 7"/>
</dbReference>
<gene>
    <name evidence="2" type="ORF">NDU88_008239</name>
</gene>
<dbReference type="EMBL" id="JANPWB010000011">
    <property type="protein sequence ID" value="KAJ1129878.1"/>
    <property type="molecule type" value="Genomic_DNA"/>
</dbReference>
<reference evidence="2" key="1">
    <citation type="journal article" date="2022" name="bioRxiv">
        <title>Sequencing and chromosome-scale assembly of the giantPleurodeles waltlgenome.</title>
        <authorList>
            <person name="Brown T."/>
            <person name="Elewa A."/>
            <person name="Iarovenko S."/>
            <person name="Subramanian E."/>
            <person name="Araus A.J."/>
            <person name="Petzold A."/>
            <person name="Susuki M."/>
            <person name="Suzuki K.-i.T."/>
            <person name="Hayashi T."/>
            <person name="Toyoda A."/>
            <person name="Oliveira C."/>
            <person name="Osipova E."/>
            <person name="Leigh N.D."/>
            <person name="Simon A."/>
            <person name="Yun M.H."/>
        </authorList>
    </citation>
    <scope>NUCLEOTIDE SEQUENCE</scope>
    <source>
        <strain evidence="2">20211129_DDA</strain>
        <tissue evidence="2">Liver</tissue>
    </source>
</reference>
<protein>
    <submittedName>
        <fullName evidence="2">Uncharacterized protein</fullName>
    </submittedName>
</protein>
<evidence type="ECO:0000313" key="3">
    <source>
        <dbReference type="Proteomes" id="UP001066276"/>
    </source>
</evidence>
<evidence type="ECO:0000313" key="2">
    <source>
        <dbReference type="EMBL" id="KAJ1129878.1"/>
    </source>
</evidence>
<organism evidence="2 3">
    <name type="scientific">Pleurodeles waltl</name>
    <name type="common">Iberian ribbed newt</name>
    <dbReference type="NCBI Taxonomy" id="8319"/>
    <lineage>
        <taxon>Eukaryota</taxon>
        <taxon>Metazoa</taxon>
        <taxon>Chordata</taxon>
        <taxon>Craniata</taxon>
        <taxon>Vertebrata</taxon>
        <taxon>Euteleostomi</taxon>
        <taxon>Amphibia</taxon>
        <taxon>Batrachia</taxon>
        <taxon>Caudata</taxon>
        <taxon>Salamandroidea</taxon>
        <taxon>Salamandridae</taxon>
        <taxon>Pleurodelinae</taxon>
        <taxon>Pleurodeles</taxon>
    </lineage>
</organism>
<keyword evidence="3" id="KW-1185">Reference proteome</keyword>
<evidence type="ECO:0000256" key="1">
    <source>
        <dbReference type="SAM" id="MobiDB-lite"/>
    </source>
</evidence>
<dbReference type="AlphaFoldDB" id="A0AAV7PNQ8"/>
<feature type="region of interest" description="Disordered" evidence="1">
    <location>
        <begin position="1"/>
        <end position="68"/>
    </location>
</feature>
<name>A0AAV7PNQ8_PLEWA</name>
<accession>A0AAV7PNQ8</accession>
<proteinExistence type="predicted"/>
<feature type="compositionally biased region" description="Low complexity" evidence="1">
    <location>
        <begin position="10"/>
        <end position="30"/>
    </location>
</feature>